<evidence type="ECO:0000313" key="3">
    <source>
        <dbReference type="EMBL" id="KRT56783.1"/>
    </source>
</evidence>
<dbReference type="Gene3D" id="3.50.50.60">
    <property type="entry name" value="FAD/NAD(P)-binding domain"/>
    <property type="match status" value="1"/>
</dbReference>
<name>A0A0T5Z229_9GAMM</name>
<dbReference type="PROSITE" id="PS51318">
    <property type="entry name" value="TAT"/>
    <property type="match status" value="1"/>
</dbReference>
<evidence type="ECO:0000259" key="2">
    <source>
        <dbReference type="Pfam" id="PF07992"/>
    </source>
</evidence>
<dbReference type="SUPFAM" id="SSF51905">
    <property type="entry name" value="FAD/NAD(P)-binding domain"/>
    <property type="match status" value="1"/>
</dbReference>
<sequence length="147" mass="15278">MNKMDRRGFLKTLGAGAALLSAPALALGATRQVVVVGGGTGGVSVARALRRADATITVTLIEPDADYYTCYMSNEVVGGGRSLASIRFGYAGVQADGIQLVQDRVSAIDSAAQQVITASGVRLPYDRCIVSPGIDFRYDTVAGYDAS</sequence>
<feature type="signal peptide" evidence="1">
    <location>
        <begin position="1"/>
        <end position="26"/>
    </location>
</feature>
<gene>
    <name evidence="3" type="ORF">Ga0076813_10263</name>
</gene>
<dbReference type="InterPro" id="IPR036188">
    <property type="entry name" value="FAD/NAD-bd_sf"/>
</dbReference>
<dbReference type="PATRIC" id="fig|54398.4.peg.568"/>
<feature type="non-terminal residue" evidence="3">
    <location>
        <position position="147"/>
    </location>
</feature>
<dbReference type="InterPro" id="IPR023753">
    <property type="entry name" value="FAD/NAD-binding_dom"/>
</dbReference>
<comment type="caution">
    <text evidence="3">The sequence shown here is derived from an EMBL/GenBank/DDBJ whole genome shotgun (WGS) entry which is preliminary data.</text>
</comment>
<accession>A0A0T5Z229</accession>
<evidence type="ECO:0000256" key="1">
    <source>
        <dbReference type="SAM" id="SignalP"/>
    </source>
</evidence>
<organism evidence="3 4">
    <name type="scientific">endosymbiont of Ridgeia piscesae</name>
    <dbReference type="NCBI Taxonomy" id="54398"/>
    <lineage>
        <taxon>Bacteria</taxon>
        <taxon>Pseudomonadati</taxon>
        <taxon>Pseudomonadota</taxon>
        <taxon>Gammaproteobacteria</taxon>
        <taxon>sulfur-oxidizing symbionts</taxon>
    </lineage>
</organism>
<dbReference type="EMBL" id="LMXI01000668">
    <property type="protein sequence ID" value="KRT56783.1"/>
    <property type="molecule type" value="Genomic_DNA"/>
</dbReference>
<reference evidence="3 4" key="1">
    <citation type="submission" date="2015-11" db="EMBL/GenBank/DDBJ databases">
        <title>The genome of Candidatus Endoriftia persephone in Ridgeia piscesae and population structure of the North Eastern Pacific vestimentiferan symbionts.</title>
        <authorList>
            <person name="Perez M."/>
            <person name="Juniper K.S."/>
        </authorList>
    </citation>
    <scope>NUCLEOTIDE SEQUENCE [LARGE SCALE GENOMIC DNA]</scope>
    <source>
        <strain evidence="3">Ind10</strain>
    </source>
</reference>
<dbReference type="GO" id="GO:0016491">
    <property type="term" value="F:oxidoreductase activity"/>
    <property type="evidence" value="ECO:0007669"/>
    <property type="project" value="InterPro"/>
</dbReference>
<feature type="domain" description="FAD/NAD(P)-binding" evidence="2">
    <location>
        <begin position="32"/>
        <end position="134"/>
    </location>
</feature>
<dbReference type="Proteomes" id="UP000051276">
    <property type="component" value="Unassembled WGS sequence"/>
</dbReference>
<keyword evidence="1" id="KW-0732">Signal</keyword>
<feature type="chain" id="PRO_5006667161" evidence="1">
    <location>
        <begin position="27"/>
        <end position="147"/>
    </location>
</feature>
<protein>
    <submittedName>
        <fullName evidence="3">Pyridine nucleotide-disulfide oxidoreductase</fullName>
    </submittedName>
</protein>
<dbReference type="InterPro" id="IPR052541">
    <property type="entry name" value="SQRD"/>
</dbReference>
<dbReference type="PANTHER" id="PTHR43755:SF1">
    <property type="entry name" value="FAD-DEPENDENT PYRIDINE NUCLEOTIDE-DISULPHIDE OXIDOREDUCTASE"/>
    <property type="match status" value="1"/>
</dbReference>
<dbReference type="PANTHER" id="PTHR43755">
    <property type="match status" value="1"/>
</dbReference>
<proteinExistence type="predicted"/>
<evidence type="ECO:0000313" key="4">
    <source>
        <dbReference type="Proteomes" id="UP000051276"/>
    </source>
</evidence>
<dbReference type="Pfam" id="PF07992">
    <property type="entry name" value="Pyr_redox_2"/>
    <property type="match status" value="1"/>
</dbReference>
<dbReference type="InterPro" id="IPR006311">
    <property type="entry name" value="TAT_signal"/>
</dbReference>
<dbReference type="AlphaFoldDB" id="A0A0T5Z229"/>
<dbReference type="RefSeq" id="WP_158294643.1">
    <property type="nucleotide sequence ID" value="NZ_KQ556875.1"/>
</dbReference>